<comment type="cofactor">
    <cofactor evidence="1">
        <name>pyridoxal 5'-phosphate</name>
        <dbReference type="ChEBI" id="CHEBI:597326"/>
    </cofactor>
</comment>
<dbReference type="Gene3D" id="3.90.1150.10">
    <property type="entry name" value="Aspartate Aminotransferase, domain 1"/>
    <property type="match status" value="1"/>
</dbReference>
<dbReference type="InterPro" id="IPR049943">
    <property type="entry name" value="Ser_HO-MeTrfase-like"/>
</dbReference>
<keyword evidence="5" id="KW-1185">Reference proteome</keyword>
<evidence type="ECO:0000256" key="1">
    <source>
        <dbReference type="ARBA" id="ARBA00001933"/>
    </source>
</evidence>
<dbReference type="InterPro" id="IPR015424">
    <property type="entry name" value="PyrdxlP-dep_Trfase"/>
</dbReference>
<dbReference type="EMBL" id="JBHUDK010000006">
    <property type="protein sequence ID" value="MFD1599080.1"/>
    <property type="molecule type" value="Genomic_DNA"/>
</dbReference>
<dbReference type="PANTHER" id="PTHR11680">
    <property type="entry name" value="SERINE HYDROXYMETHYLTRANSFERASE"/>
    <property type="match status" value="1"/>
</dbReference>
<dbReference type="Proteomes" id="UP001597085">
    <property type="component" value="Unassembled WGS sequence"/>
</dbReference>
<dbReference type="GO" id="GO:0004372">
    <property type="term" value="F:glycine hydroxymethyltransferase activity"/>
    <property type="evidence" value="ECO:0007669"/>
    <property type="project" value="UniProtKB-EC"/>
</dbReference>
<dbReference type="SUPFAM" id="SSF53383">
    <property type="entry name" value="PLP-dependent transferases"/>
    <property type="match status" value="1"/>
</dbReference>
<dbReference type="Gene3D" id="3.40.640.10">
    <property type="entry name" value="Type I PLP-dependent aspartate aminotransferase-like (Major domain)"/>
    <property type="match status" value="1"/>
</dbReference>
<dbReference type="InterPro" id="IPR039429">
    <property type="entry name" value="SHMT-like_dom"/>
</dbReference>
<organism evidence="4 5">
    <name type="scientific">Halobellus rarus</name>
    <dbReference type="NCBI Taxonomy" id="1126237"/>
    <lineage>
        <taxon>Archaea</taxon>
        <taxon>Methanobacteriati</taxon>
        <taxon>Methanobacteriota</taxon>
        <taxon>Stenosarchaea group</taxon>
        <taxon>Halobacteria</taxon>
        <taxon>Halobacteriales</taxon>
        <taxon>Haloferacaceae</taxon>
        <taxon>Halobellus</taxon>
    </lineage>
</organism>
<comment type="caution">
    <text evidence="4">The sequence shown here is derived from an EMBL/GenBank/DDBJ whole genome shotgun (WGS) entry which is preliminary data.</text>
</comment>
<proteinExistence type="predicted"/>
<keyword evidence="2" id="KW-0663">Pyridoxal phosphate</keyword>
<feature type="non-terminal residue" evidence="4">
    <location>
        <position position="86"/>
    </location>
</feature>
<name>A0ABD6CMV8_9EURY</name>
<dbReference type="EC" id="2.1.2.1" evidence="4"/>
<evidence type="ECO:0000256" key="2">
    <source>
        <dbReference type="ARBA" id="ARBA00022898"/>
    </source>
</evidence>
<dbReference type="PANTHER" id="PTHR11680:SF35">
    <property type="entry name" value="SERINE HYDROXYMETHYLTRANSFERASE 1"/>
    <property type="match status" value="1"/>
</dbReference>
<reference evidence="4 5" key="1">
    <citation type="journal article" date="2019" name="Int. J. Syst. Evol. Microbiol.">
        <title>The Global Catalogue of Microorganisms (GCM) 10K type strain sequencing project: providing services to taxonomists for standard genome sequencing and annotation.</title>
        <authorList>
            <consortium name="The Broad Institute Genomics Platform"/>
            <consortium name="The Broad Institute Genome Sequencing Center for Infectious Disease"/>
            <person name="Wu L."/>
            <person name="Ma J."/>
        </authorList>
    </citation>
    <scope>NUCLEOTIDE SEQUENCE [LARGE SCALE GENOMIC DNA]</scope>
    <source>
        <strain evidence="4 5">CGMCC 1.12121</strain>
    </source>
</reference>
<accession>A0ABD6CMV8</accession>
<sequence length="86" mass="9368">MDYSHVRDVDPAVADALSGEVERQQNTLAMIASENHASEAVLEAQGSALTNKYAEGYPGERYYAGCAYADEVEELAIERAEELWGA</sequence>
<keyword evidence="4" id="KW-0808">Transferase</keyword>
<evidence type="ECO:0000313" key="4">
    <source>
        <dbReference type="EMBL" id="MFD1599080.1"/>
    </source>
</evidence>
<dbReference type="Pfam" id="PF00464">
    <property type="entry name" value="SHMT"/>
    <property type="match status" value="1"/>
</dbReference>
<protein>
    <submittedName>
        <fullName evidence="4">Serine hydroxymethyltransferase</fullName>
        <ecNumber evidence="4">2.1.2.1</ecNumber>
    </submittedName>
</protein>
<dbReference type="InterPro" id="IPR015421">
    <property type="entry name" value="PyrdxlP-dep_Trfase_major"/>
</dbReference>
<gene>
    <name evidence="4" type="ORF">ACFSBX_08940</name>
</gene>
<dbReference type="AlphaFoldDB" id="A0ABD6CMV8"/>
<feature type="domain" description="Serine hydroxymethyltransferase-like" evidence="3">
    <location>
        <begin position="7"/>
        <end position="85"/>
    </location>
</feature>
<evidence type="ECO:0000259" key="3">
    <source>
        <dbReference type="Pfam" id="PF00464"/>
    </source>
</evidence>
<dbReference type="InterPro" id="IPR015422">
    <property type="entry name" value="PyrdxlP-dep_Trfase_small"/>
</dbReference>
<evidence type="ECO:0000313" key="5">
    <source>
        <dbReference type="Proteomes" id="UP001597085"/>
    </source>
</evidence>